<gene>
    <name evidence="1" type="ORF">X975_16227</name>
</gene>
<dbReference type="OrthoDB" id="9922675at2759"/>
<dbReference type="GO" id="GO:0030141">
    <property type="term" value="C:secretory granule"/>
    <property type="evidence" value="ECO:0007669"/>
    <property type="project" value="InterPro"/>
</dbReference>
<evidence type="ECO:0000313" key="1">
    <source>
        <dbReference type="EMBL" id="KFM61975.1"/>
    </source>
</evidence>
<reference evidence="1 2" key="1">
    <citation type="submission" date="2013-11" db="EMBL/GenBank/DDBJ databases">
        <title>Genome sequencing of Stegodyphus mimosarum.</title>
        <authorList>
            <person name="Bechsgaard J."/>
        </authorList>
    </citation>
    <scope>NUCLEOTIDE SEQUENCE [LARGE SCALE GENOMIC DNA]</scope>
</reference>
<feature type="non-terminal residue" evidence="1">
    <location>
        <position position="85"/>
    </location>
</feature>
<dbReference type="AlphaFoldDB" id="A0A087TA36"/>
<protein>
    <submittedName>
        <fullName evidence="1">Uncharacterized protein</fullName>
    </submittedName>
</protein>
<dbReference type="Proteomes" id="UP000054359">
    <property type="component" value="Unassembled WGS sequence"/>
</dbReference>
<dbReference type="Pfam" id="PF05281">
    <property type="entry name" value="Secretogranin_V"/>
    <property type="match status" value="1"/>
</dbReference>
<keyword evidence="2" id="KW-1185">Reference proteome</keyword>
<proteinExistence type="predicted"/>
<dbReference type="GO" id="GO:0007218">
    <property type="term" value="P:neuropeptide signaling pathway"/>
    <property type="evidence" value="ECO:0007669"/>
    <property type="project" value="InterPro"/>
</dbReference>
<name>A0A087TA36_STEMI</name>
<dbReference type="EMBL" id="KK114246">
    <property type="protein sequence ID" value="KFM61975.1"/>
    <property type="molecule type" value="Genomic_DNA"/>
</dbReference>
<organism evidence="1 2">
    <name type="scientific">Stegodyphus mimosarum</name>
    <name type="common">African social velvet spider</name>
    <dbReference type="NCBI Taxonomy" id="407821"/>
    <lineage>
        <taxon>Eukaryota</taxon>
        <taxon>Metazoa</taxon>
        <taxon>Ecdysozoa</taxon>
        <taxon>Arthropoda</taxon>
        <taxon>Chelicerata</taxon>
        <taxon>Arachnida</taxon>
        <taxon>Araneae</taxon>
        <taxon>Araneomorphae</taxon>
        <taxon>Entelegynae</taxon>
        <taxon>Eresoidea</taxon>
        <taxon>Eresidae</taxon>
        <taxon>Stegodyphus</taxon>
    </lineage>
</organism>
<sequence length="85" mass="9509">MCDSEHMFDCPGATRESEIDALARSFENEGLAEAALDRLIQSMEIEGEHKIVAKKYFTHQPTNPFLEGEKLPVVAKKTPKSSVMQ</sequence>
<dbReference type="InterPro" id="IPR007945">
    <property type="entry name" value="Secretogranin_V"/>
</dbReference>
<evidence type="ECO:0000313" key="2">
    <source>
        <dbReference type="Proteomes" id="UP000054359"/>
    </source>
</evidence>
<accession>A0A087TA36</accession>